<comment type="similarity">
    <text evidence="2">Belongs to the OmpP1/FadL family.</text>
</comment>
<comment type="caution">
    <text evidence="8">The sequence shown here is derived from an EMBL/GenBank/DDBJ whole genome shotgun (WGS) entry which is preliminary data.</text>
</comment>
<evidence type="ECO:0000256" key="5">
    <source>
        <dbReference type="ARBA" id="ARBA00022729"/>
    </source>
</evidence>
<accession>A0ABR8KDV7</accession>
<dbReference type="SUPFAM" id="SSF56935">
    <property type="entry name" value="Porins"/>
    <property type="match status" value="1"/>
</dbReference>
<dbReference type="EMBL" id="JACJTU010000036">
    <property type="protein sequence ID" value="MBD2737735.1"/>
    <property type="molecule type" value="Genomic_DNA"/>
</dbReference>
<organism evidence="8 9">
    <name type="scientific">Nostoc paludosum FACHB-159</name>
    <dbReference type="NCBI Taxonomy" id="2692908"/>
    <lineage>
        <taxon>Bacteria</taxon>
        <taxon>Bacillati</taxon>
        <taxon>Cyanobacteriota</taxon>
        <taxon>Cyanophyceae</taxon>
        <taxon>Nostocales</taxon>
        <taxon>Nostocaceae</taxon>
        <taxon>Nostoc</taxon>
    </lineage>
</organism>
<evidence type="ECO:0000256" key="4">
    <source>
        <dbReference type="ARBA" id="ARBA00022692"/>
    </source>
</evidence>
<keyword evidence="6" id="KW-0472">Membrane</keyword>
<keyword evidence="7" id="KW-0998">Cell outer membrane</keyword>
<keyword evidence="3" id="KW-1134">Transmembrane beta strand</keyword>
<dbReference type="Pfam" id="PF03349">
    <property type="entry name" value="Toluene_X"/>
    <property type="match status" value="1"/>
</dbReference>
<dbReference type="InterPro" id="IPR005017">
    <property type="entry name" value="OMPP1/FadL/TodX"/>
</dbReference>
<dbReference type="Proteomes" id="UP000637383">
    <property type="component" value="Unassembled WGS sequence"/>
</dbReference>
<evidence type="ECO:0000313" key="9">
    <source>
        <dbReference type="Proteomes" id="UP000637383"/>
    </source>
</evidence>
<evidence type="ECO:0000256" key="7">
    <source>
        <dbReference type="ARBA" id="ARBA00023237"/>
    </source>
</evidence>
<name>A0ABR8KDV7_9NOSO</name>
<keyword evidence="9" id="KW-1185">Reference proteome</keyword>
<reference evidence="8 9" key="1">
    <citation type="journal article" date="2020" name="ISME J.">
        <title>Comparative genomics reveals insights into cyanobacterial evolution and habitat adaptation.</title>
        <authorList>
            <person name="Chen M.Y."/>
            <person name="Teng W.K."/>
            <person name="Zhao L."/>
            <person name="Hu C.X."/>
            <person name="Zhou Y.K."/>
            <person name="Han B.P."/>
            <person name="Song L.R."/>
            <person name="Shu W.S."/>
        </authorList>
    </citation>
    <scope>NUCLEOTIDE SEQUENCE [LARGE SCALE GENOMIC DNA]</scope>
    <source>
        <strain evidence="8 9">FACHB-159</strain>
    </source>
</reference>
<gene>
    <name evidence="8" type="ORF">H6H03_28250</name>
</gene>
<dbReference type="RefSeq" id="WP_190958306.1">
    <property type="nucleotide sequence ID" value="NZ_JACJTU010000036.1"/>
</dbReference>
<keyword evidence="4" id="KW-0812">Transmembrane</keyword>
<dbReference type="Gene3D" id="2.40.160.60">
    <property type="entry name" value="Outer membrane protein transport protein (OMPP1/FadL/TodX)"/>
    <property type="match status" value="1"/>
</dbReference>
<evidence type="ECO:0000256" key="2">
    <source>
        <dbReference type="ARBA" id="ARBA00008163"/>
    </source>
</evidence>
<protein>
    <submittedName>
        <fullName evidence="8">Outer membrane protein transport protein</fullName>
    </submittedName>
</protein>
<evidence type="ECO:0000256" key="3">
    <source>
        <dbReference type="ARBA" id="ARBA00022452"/>
    </source>
</evidence>
<proteinExistence type="inferred from homology"/>
<evidence type="ECO:0000256" key="1">
    <source>
        <dbReference type="ARBA" id="ARBA00004571"/>
    </source>
</evidence>
<evidence type="ECO:0000256" key="6">
    <source>
        <dbReference type="ARBA" id="ARBA00023136"/>
    </source>
</evidence>
<comment type="subcellular location">
    <subcellularLocation>
        <location evidence="1">Cell outer membrane</location>
        <topology evidence="1">Multi-pass membrane protein</topology>
    </subcellularLocation>
</comment>
<keyword evidence="5" id="KW-0732">Signal</keyword>
<sequence length="82" mass="8775">MVSRGAKGQRGRGERLTVGGDRTLIGFGASYKPSKSLNFDIGYTHVFVNDSDINQSSTTAGALKGNFEGSVDIVGLQFGWEF</sequence>
<evidence type="ECO:0000313" key="8">
    <source>
        <dbReference type="EMBL" id="MBD2737735.1"/>
    </source>
</evidence>